<name>A0AAJ0MDY4_9PEZI</name>
<reference evidence="2" key="2">
    <citation type="submission" date="2023-06" db="EMBL/GenBank/DDBJ databases">
        <authorList>
            <consortium name="Lawrence Berkeley National Laboratory"/>
            <person name="Haridas S."/>
            <person name="Hensen N."/>
            <person name="Bonometti L."/>
            <person name="Westerberg I."/>
            <person name="Brannstrom I.O."/>
            <person name="Guillou S."/>
            <person name="Cros-Aarteil S."/>
            <person name="Calhoun S."/>
            <person name="Kuo A."/>
            <person name="Mondo S."/>
            <person name="Pangilinan J."/>
            <person name="Riley R."/>
            <person name="Labutti K."/>
            <person name="Andreopoulos B."/>
            <person name="Lipzen A."/>
            <person name="Chen C."/>
            <person name="Yanf M."/>
            <person name="Daum C."/>
            <person name="Ng V."/>
            <person name="Clum A."/>
            <person name="Steindorff A."/>
            <person name="Ohm R."/>
            <person name="Martin F."/>
            <person name="Silar P."/>
            <person name="Natvig D."/>
            <person name="Lalanne C."/>
            <person name="Gautier V."/>
            <person name="Ament-Velasquez S.L."/>
            <person name="Kruys A."/>
            <person name="Hutchinson M.I."/>
            <person name="Powell A.J."/>
            <person name="Barry K."/>
            <person name="Miller A.N."/>
            <person name="Grigoriev I.V."/>
            <person name="Debuchy R."/>
            <person name="Gladieux P."/>
            <person name="Thoren M.H."/>
            <person name="Johannesson H."/>
        </authorList>
    </citation>
    <scope>NUCLEOTIDE SEQUENCE</scope>
    <source>
        <strain evidence="2">CBS 955.72</strain>
    </source>
</reference>
<evidence type="ECO:0000313" key="2">
    <source>
        <dbReference type="EMBL" id="KAK3352943.1"/>
    </source>
</evidence>
<dbReference type="InterPro" id="IPR010730">
    <property type="entry name" value="HET"/>
</dbReference>
<evidence type="ECO:0000313" key="3">
    <source>
        <dbReference type="Proteomes" id="UP001275084"/>
    </source>
</evidence>
<reference evidence="2" key="1">
    <citation type="journal article" date="2023" name="Mol. Phylogenet. Evol.">
        <title>Genome-scale phylogeny and comparative genomics of the fungal order Sordariales.</title>
        <authorList>
            <person name="Hensen N."/>
            <person name="Bonometti L."/>
            <person name="Westerberg I."/>
            <person name="Brannstrom I.O."/>
            <person name="Guillou S."/>
            <person name="Cros-Aarteil S."/>
            <person name="Calhoun S."/>
            <person name="Haridas S."/>
            <person name="Kuo A."/>
            <person name="Mondo S."/>
            <person name="Pangilinan J."/>
            <person name="Riley R."/>
            <person name="LaButti K."/>
            <person name="Andreopoulos B."/>
            <person name="Lipzen A."/>
            <person name="Chen C."/>
            <person name="Yan M."/>
            <person name="Daum C."/>
            <person name="Ng V."/>
            <person name="Clum A."/>
            <person name="Steindorff A."/>
            <person name="Ohm R.A."/>
            <person name="Martin F."/>
            <person name="Silar P."/>
            <person name="Natvig D.O."/>
            <person name="Lalanne C."/>
            <person name="Gautier V."/>
            <person name="Ament-Velasquez S.L."/>
            <person name="Kruys A."/>
            <person name="Hutchinson M.I."/>
            <person name="Powell A.J."/>
            <person name="Barry K."/>
            <person name="Miller A.N."/>
            <person name="Grigoriev I.V."/>
            <person name="Debuchy R."/>
            <person name="Gladieux P."/>
            <person name="Hiltunen Thoren M."/>
            <person name="Johannesson H."/>
        </authorList>
    </citation>
    <scope>NUCLEOTIDE SEQUENCE</scope>
    <source>
        <strain evidence="2">CBS 955.72</strain>
    </source>
</reference>
<dbReference type="Pfam" id="PF06985">
    <property type="entry name" value="HET"/>
    <property type="match status" value="1"/>
</dbReference>
<dbReference type="PANTHER" id="PTHR33112:SF16">
    <property type="entry name" value="HETEROKARYON INCOMPATIBILITY DOMAIN-CONTAINING PROTEIN"/>
    <property type="match status" value="1"/>
</dbReference>
<gene>
    <name evidence="2" type="ORF">B0T25DRAFT_543185</name>
</gene>
<proteinExistence type="predicted"/>
<sequence>MLNLRYRPALRLCTKCQAAVDRYSSGDYTRDTRLGHHTWPKLKSSAANGCGLCSQIALGVNNTFMRYYLSDEERRAREDTTGHLKEGKTTAEQIDNMARDYDDINNDPKRPQLQVVPAISFRKPLEKSEHISHNTNFLQYNLYKYKKGKYVGPMKYGPQSISCLLEISEKPGQHAIDYDSSSGSLSTEDALPLCKLWYQRCCSSHETCKSDSKQVVPTRLICLRGGNPRISTAGELHNDSRYATLSHSWGGLEFPTLTSTTLPSFRERIPPEALPKTFGDAIRITQYLGLDYLWIDSLCILQDSAEDWRAESSMMTEVYQGAALNIAATVANDASLGCFWPRRPSWKCQVQATSTQSQQAAIYDLFQPRWNNPWNNTLKTRAWVVQERLLSRRTLHFAENQVFWECDQNPACELVPEGYPSRDLSLHDKNRPHSDSFNLLRKGLTLGHWPRIVNMYTSCKLTKPTDRHIAIGGLARLIHQQTREDYVAGLWRRDLEDQLRWFAWKGFPFKRFPRINNPPLAPSWSWVSLNGEVRLKYQESESSGPDNPLLINVQHVDQAVLNSFGQLGHARLRLQCDLFFLGTIGLEAEFGSFNVRVSDGRRLSGIVVDFDCNLDENGATVRYAGLSAYFLCIRPNAPPNGLVLAPTLGTRGEYRRIGCFHRMESPYRTEERARMISEANLVEAGLVSHFAAVVEGGGGGRQCFIDLV</sequence>
<comment type="caution">
    <text evidence="2">The sequence shown here is derived from an EMBL/GenBank/DDBJ whole genome shotgun (WGS) entry which is preliminary data.</text>
</comment>
<keyword evidence="3" id="KW-1185">Reference proteome</keyword>
<feature type="domain" description="Heterokaryon incompatibility" evidence="1">
    <location>
        <begin position="242"/>
        <end position="387"/>
    </location>
</feature>
<accession>A0AAJ0MDY4</accession>
<dbReference type="EMBL" id="JAUIQD010000004">
    <property type="protein sequence ID" value="KAK3352943.1"/>
    <property type="molecule type" value="Genomic_DNA"/>
</dbReference>
<protein>
    <submittedName>
        <fullName evidence="2">Heterokaryon incompatibility protein-domain-containing protein</fullName>
    </submittedName>
</protein>
<evidence type="ECO:0000259" key="1">
    <source>
        <dbReference type="Pfam" id="PF06985"/>
    </source>
</evidence>
<dbReference type="PANTHER" id="PTHR33112">
    <property type="entry name" value="DOMAIN PROTEIN, PUTATIVE-RELATED"/>
    <property type="match status" value="1"/>
</dbReference>
<dbReference type="AlphaFoldDB" id="A0AAJ0MDY4"/>
<organism evidence="2 3">
    <name type="scientific">Lasiosphaeria hispida</name>
    <dbReference type="NCBI Taxonomy" id="260671"/>
    <lineage>
        <taxon>Eukaryota</taxon>
        <taxon>Fungi</taxon>
        <taxon>Dikarya</taxon>
        <taxon>Ascomycota</taxon>
        <taxon>Pezizomycotina</taxon>
        <taxon>Sordariomycetes</taxon>
        <taxon>Sordariomycetidae</taxon>
        <taxon>Sordariales</taxon>
        <taxon>Lasiosphaeriaceae</taxon>
        <taxon>Lasiosphaeria</taxon>
    </lineage>
</organism>
<dbReference type="Proteomes" id="UP001275084">
    <property type="component" value="Unassembled WGS sequence"/>
</dbReference>